<evidence type="ECO:0000259" key="2">
    <source>
        <dbReference type="Pfam" id="PF12671"/>
    </source>
</evidence>
<evidence type="ECO:0000313" key="4">
    <source>
        <dbReference type="Proteomes" id="UP000004416"/>
    </source>
</evidence>
<accession>G9XL15</accession>
<protein>
    <recommendedName>
        <fullName evidence="2">Putative amidase domain-containing protein</fullName>
    </recommendedName>
</protein>
<evidence type="ECO:0000313" key="3">
    <source>
        <dbReference type="EMBL" id="EHL07732.1"/>
    </source>
</evidence>
<reference evidence="3 4" key="1">
    <citation type="submission" date="2011-08" db="EMBL/GenBank/DDBJ databases">
        <authorList>
            <person name="Weinstock G."/>
            <person name="Sodergren E."/>
            <person name="Clifton S."/>
            <person name="Fulton L."/>
            <person name="Fulton B."/>
            <person name="Courtney L."/>
            <person name="Fronick C."/>
            <person name="Harrison M."/>
            <person name="Strong C."/>
            <person name="Farmer C."/>
            <person name="Delahaunty K."/>
            <person name="Markovic C."/>
            <person name="Hall O."/>
            <person name="Minx P."/>
            <person name="Tomlinson C."/>
            <person name="Mitreva M."/>
            <person name="Hou S."/>
            <person name="Chen J."/>
            <person name="Wollam A."/>
            <person name="Pepin K.H."/>
            <person name="Johnson M."/>
            <person name="Bhonagiri V."/>
            <person name="Zhang X."/>
            <person name="Suruliraj S."/>
            <person name="Warren W."/>
            <person name="Chinwalla A."/>
            <person name="Mardis E.R."/>
            <person name="Wilson R.K."/>
        </authorList>
    </citation>
    <scope>NUCLEOTIDE SEQUENCE [LARGE SCALE GENOMIC DNA]</scope>
    <source>
        <strain evidence="3 4">DP7</strain>
    </source>
</reference>
<feature type="signal peptide" evidence="1">
    <location>
        <begin position="1"/>
        <end position="23"/>
    </location>
</feature>
<comment type="caution">
    <text evidence="3">The sequence shown here is derived from an EMBL/GenBank/DDBJ whole genome shotgun (WGS) entry which is preliminary data.</text>
</comment>
<dbReference type="InterPro" id="IPR024301">
    <property type="entry name" value="Amidase_6"/>
</dbReference>
<name>G9XL15_DESHA</name>
<organism evidence="3 4">
    <name type="scientific">Desulfitobacterium hafniense DP7</name>
    <dbReference type="NCBI Taxonomy" id="537010"/>
    <lineage>
        <taxon>Bacteria</taxon>
        <taxon>Bacillati</taxon>
        <taxon>Bacillota</taxon>
        <taxon>Clostridia</taxon>
        <taxon>Eubacteriales</taxon>
        <taxon>Desulfitobacteriaceae</taxon>
        <taxon>Desulfitobacterium</taxon>
    </lineage>
</organism>
<dbReference type="Pfam" id="PF12671">
    <property type="entry name" value="Amidase_6"/>
    <property type="match status" value="1"/>
</dbReference>
<dbReference type="HOGENOM" id="CLU_054554_0_0_9"/>
<dbReference type="PATRIC" id="fig|537010.4.peg.1512"/>
<evidence type="ECO:0000256" key="1">
    <source>
        <dbReference type="SAM" id="SignalP"/>
    </source>
</evidence>
<sequence length="406" mass="46021">MKRILSFLLTIVMTFSIGTVAFAQNSKQVLNTNDKELKGFISSYFDAIDKSLSELSISPELKNYFQIENGLEYAAIDTTIQHRQLQISDLRYSDYQTTLSFEDISYNGQSYNVVVDKNTDIYFKCFKGEPSNIYERHIINIVKSANGVFKIVSDDYSDEIKDLLETYTNSSNVLEVTDIEKAKNKLIQESKESIILQKSKLEALKSDIINSKGDLPTEKTDKVEILSGYGFYSYNRNAAQSYAYTYVLSPNPSYENYETMKGNCTNFTSQCLLAGGIPFDATGNYQWYYYSSTNRAPSWTHADYFRTYYKNNVGSSSIKGLKAVTSDFASMRLGDLVQLVSSGTASHSMFISSPIYDSWGSDDPWRYKYDVGICQNSTSVAGRQKNVPLSTKPTNREYVHIEGSYY</sequence>
<dbReference type="EMBL" id="AFZX01000039">
    <property type="protein sequence ID" value="EHL07732.1"/>
    <property type="molecule type" value="Genomic_DNA"/>
</dbReference>
<dbReference type="PANTHER" id="PTHR40032:SF1">
    <property type="entry name" value="EXPORTED PROTEIN"/>
    <property type="match status" value="1"/>
</dbReference>
<feature type="domain" description="Putative amidase" evidence="2">
    <location>
        <begin position="233"/>
        <end position="357"/>
    </location>
</feature>
<gene>
    <name evidence="3" type="ORF">HMPREF0322_01626</name>
</gene>
<proteinExistence type="predicted"/>
<dbReference type="Proteomes" id="UP000004416">
    <property type="component" value="Unassembled WGS sequence"/>
</dbReference>
<dbReference type="RefSeq" id="WP_005810851.1">
    <property type="nucleotide sequence ID" value="NZ_JH414460.1"/>
</dbReference>
<keyword evidence="1" id="KW-0732">Signal</keyword>
<feature type="chain" id="PRO_5003528656" description="Putative amidase domain-containing protein" evidence="1">
    <location>
        <begin position="24"/>
        <end position="406"/>
    </location>
</feature>
<dbReference type="PANTHER" id="PTHR40032">
    <property type="entry name" value="EXPORTED PROTEIN-RELATED"/>
    <property type="match status" value="1"/>
</dbReference>
<dbReference type="AlphaFoldDB" id="G9XL15"/>